<reference evidence="5 6" key="1">
    <citation type="submission" date="2013-03" db="EMBL/GenBank/DDBJ databases">
        <title>The Genome Sequence of Capronia epimyces CBS 606.96.</title>
        <authorList>
            <consortium name="The Broad Institute Genomics Platform"/>
            <person name="Cuomo C."/>
            <person name="de Hoog S."/>
            <person name="Gorbushina A."/>
            <person name="Walker B."/>
            <person name="Young S.K."/>
            <person name="Zeng Q."/>
            <person name="Gargeya S."/>
            <person name="Fitzgerald M."/>
            <person name="Haas B."/>
            <person name="Abouelleil A."/>
            <person name="Allen A.W."/>
            <person name="Alvarado L."/>
            <person name="Arachchi H.M."/>
            <person name="Berlin A.M."/>
            <person name="Chapman S.B."/>
            <person name="Gainer-Dewar J."/>
            <person name="Goldberg J."/>
            <person name="Griggs A."/>
            <person name="Gujja S."/>
            <person name="Hansen M."/>
            <person name="Howarth C."/>
            <person name="Imamovic A."/>
            <person name="Ireland A."/>
            <person name="Larimer J."/>
            <person name="McCowan C."/>
            <person name="Murphy C."/>
            <person name="Pearson M."/>
            <person name="Poon T.W."/>
            <person name="Priest M."/>
            <person name="Roberts A."/>
            <person name="Saif S."/>
            <person name="Shea T."/>
            <person name="Sisk P."/>
            <person name="Sykes S."/>
            <person name="Wortman J."/>
            <person name="Nusbaum C."/>
            <person name="Birren B."/>
        </authorList>
    </citation>
    <scope>NUCLEOTIDE SEQUENCE [LARGE SCALE GENOMIC DNA]</scope>
    <source>
        <strain evidence="5 6">CBS 606.96</strain>
    </source>
</reference>
<name>W9YY67_9EURO</name>
<organism evidence="5 6">
    <name type="scientific">Capronia epimyces CBS 606.96</name>
    <dbReference type="NCBI Taxonomy" id="1182542"/>
    <lineage>
        <taxon>Eukaryota</taxon>
        <taxon>Fungi</taxon>
        <taxon>Dikarya</taxon>
        <taxon>Ascomycota</taxon>
        <taxon>Pezizomycotina</taxon>
        <taxon>Eurotiomycetes</taxon>
        <taxon>Chaetothyriomycetidae</taxon>
        <taxon>Chaetothyriales</taxon>
        <taxon>Herpotrichiellaceae</taxon>
        <taxon>Capronia</taxon>
    </lineage>
</organism>
<dbReference type="STRING" id="1182542.W9YY67"/>
<dbReference type="Pfam" id="PF00106">
    <property type="entry name" value="adh_short"/>
    <property type="match status" value="1"/>
</dbReference>
<dbReference type="CDD" id="cd05374">
    <property type="entry name" value="17beta-HSD-like_SDR_c"/>
    <property type="match status" value="1"/>
</dbReference>
<dbReference type="GO" id="GO:0019433">
    <property type="term" value="P:triglyceride catabolic process"/>
    <property type="evidence" value="ECO:0007669"/>
    <property type="project" value="TreeGrafter"/>
</dbReference>
<dbReference type="InterPro" id="IPR036291">
    <property type="entry name" value="NAD(P)-bd_dom_sf"/>
</dbReference>
<dbReference type="GO" id="GO:0005811">
    <property type="term" value="C:lipid droplet"/>
    <property type="evidence" value="ECO:0007669"/>
    <property type="project" value="TreeGrafter"/>
</dbReference>
<keyword evidence="6" id="KW-1185">Reference proteome</keyword>
<evidence type="ECO:0000256" key="1">
    <source>
        <dbReference type="ARBA" id="ARBA00006484"/>
    </source>
</evidence>
<dbReference type="RefSeq" id="XP_007732523.1">
    <property type="nucleotide sequence ID" value="XM_007734333.1"/>
</dbReference>
<dbReference type="GO" id="GO:0005783">
    <property type="term" value="C:endoplasmic reticulum"/>
    <property type="evidence" value="ECO:0007669"/>
    <property type="project" value="TreeGrafter"/>
</dbReference>
<dbReference type="Proteomes" id="UP000019478">
    <property type="component" value="Unassembled WGS sequence"/>
</dbReference>
<dbReference type="InterPro" id="IPR002347">
    <property type="entry name" value="SDR_fam"/>
</dbReference>
<evidence type="ECO:0000256" key="3">
    <source>
        <dbReference type="RuleBase" id="RU000363"/>
    </source>
</evidence>
<sequence>MPDKTVLITGCSAGGIGYALAQHFQKRGLTVFATARSLSSMTGLETLPNTTLLALDVTKPAEMAAAVEEVQTRTGGKLDYLVNNSGQQQFRPVLDHDIDQAKDMFEVNFWGVVRMVQAFAPLLIQAKGTLVNIGSIAAYLCPPFSGIYNASKAAVHALDETLRIELAPLQVKVLTVVTGSISTLITKKSPPPNLPPTSKYLPTEEYMEHLIQGTANFTTSKPAVFAEQVVQDVLNGVTGKTFRGANATATRFLPPLVPTFVKDKILTNGTGLDKVGK</sequence>
<dbReference type="HOGENOM" id="CLU_010194_2_9_1"/>
<dbReference type="EMBL" id="AMGY01000003">
    <property type="protein sequence ID" value="EXJ87244.1"/>
    <property type="molecule type" value="Genomic_DNA"/>
</dbReference>
<evidence type="ECO:0000313" key="5">
    <source>
        <dbReference type="EMBL" id="EXJ87244.1"/>
    </source>
</evidence>
<protein>
    <recommendedName>
        <fullName evidence="4">Ketoreductase domain-containing protein</fullName>
    </recommendedName>
</protein>
<dbReference type="GO" id="GO:0000140">
    <property type="term" value="F:acylglycerone-phosphate reductase (NADP+) activity"/>
    <property type="evidence" value="ECO:0007669"/>
    <property type="project" value="TreeGrafter"/>
</dbReference>
<dbReference type="SUPFAM" id="SSF51735">
    <property type="entry name" value="NAD(P)-binding Rossmann-fold domains"/>
    <property type="match status" value="1"/>
</dbReference>
<evidence type="ECO:0000256" key="2">
    <source>
        <dbReference type="ARBA" id="ARBA00023002"/>
    </source>
</evidence>
<feature type="domain" description="Ketoreductase" evidence="4">
    <location>
        <begin position="4"/>
        <end position="170"/>
    </location>
</feature>
<dbReference type="OrthoDB" id="2102561at2759"/>
<gene>
    <name evidence="5" type="ORF">A1O3_04203</name>
</gene>
<proteinExistence type="inferred from homology"/>
<dbReference type="GeneID" id="19168323"/>
<dbReference type="InterPro" id="IPR057326">
    <property type="entry name" value="KR_dom"/>
</dbReference>
<accession>W9YY67</accession>
<comment type="caution">
    <text evidence="5">The sequence shown here is derived from an EMBL/GenBank/DDBJ whole genome shotgun (WGS) entry which is preliminary data.</text>
</comment>
<evidence type="ECO:0000313" key="6">
    <source>
        <dbReference type="Proteomes" id="UP000019478"/>
    </source>
</evidence>
<dbReference type="AlphaFoldDB" id="W9YY67"/>
<comment type="similarity">
    <text evidence="1 3">Belongs to the short-chain dehydrogenases/reductases (SDR) family.</text>
</comment>
<dbReference type="Gene3D" id="3.40.50.720">
    <property type="entry name" value="NAD(P)-binding Rossmann-like Domain"/>
    <property type="match status" value="1"/>
</dbReference>
<evidence type="ECO:0000259" key="4">
    <source>
        <dbReference type="SMART" id="SM00822"/>
    </source>
</evidence>
<keyword evidence="2" id="KW-0560">Oxidoreductase</keyword>
<dbReference type="PRINTS" id="PR00080">
    <property type="entry name" value="SDRFAMILY"/>
</dbReference>
<dbReference type="PRINTS" id="PR00081">
    <property type="entry name" value="GDHRDH"/>
</dbReference>
<dbReference type="eggNOG" id="KOG1209">
    <property type="taxonomic scope" value="Eukaryota"/>
</dbReference>
<dbReference type="PANTHER" id="PTHR44169:SF6">
    <property type="entry name" value="NADPH-DEPENDENT 1-ACYLDIHYDROXYACETONE PHOSPHATE REDUCTASE"/>
    <property type="match status" value="1"/>
</dbReference>
<dbReference type="SMART" id="SM00822">
    <property type="entry name" value="PKS_KR"/>
    <property type="match status" value="1"/>
</dbReference>
<dbReference type="PANTHER" id="PTHR44169">
    <property type="entry name" value="NADPH-DEPENDENT 1-ACYLDIHYDROXYACETONE PHOSPHATE REDUCTASE"/>
    <property type="match status" value="1"/>
</dbReference>
<dbReference type="GO" id="GO:0004806">
    <property type="term" value="F:triacylglycerol lipase activity"/>
    <property type="evidence" value="ECO:0007669"/>
    <property type="project" value="TreeGrafter"/>
</dbReference>
<dbReference type="GO" id="GO:0006654">
    <property type="term" value="P:phosphatidic acid biosynthetic process"/>
    <property type="evidence" value="ECO:0007669"/>
    <property type="project" value="TreeGrafter"/>
</dbReference>